<evidence type="ECO:0000313" key="2">
    <source>
        <dbReference type="Proteomes" id="UP000295023"/>
    </source>
</evidence>
<dbReference type="OrthoDB" id="14765at2"/>
<gene>
    <name evidence="1" type="ORF">EXY23_24100</name>
</gene>
<keyword evidence="2" id="KW-1185">Reference proteome</keyword>
<reference evidence="1 2" key="1">
    <citation type="submission" date="2019-03" db="EMBL/GenBank/DDBJ databases">
        <title>Paracraurococcus aquatilis NE82 genome sequence.</title>
        <authorList>
            <person name="Zhao Y."/>
            <person name="Du Z."/>
        </authorList>
    </citation>
    <scope>NUCLEOTIDE SEQUENCE [LARGE SCALE GENOMIC DNA]</scope>
    <source>
        <strain evidence="1 2">NE82</strain>
    </source>
</reference>
<dbReference type="InterPro" id="IPR027417">
    <property type="entry name" value="P-loop_NTPase"/>
</dbReference>
<protein>
    <recommendedName>
        <fullName evidence="3">Transposase</fullName>
    </recommendedName>
</protein>
<sequence>MAAELPDAPHLDPLAREALQLPDDRRLARIDRDLWIGYGRALDIGQRLERILQSGRRMRPDNLLVVGPSNNGKTAIARHFVARHTPPEDPGAERATIPVALIQAPNGPRIPQLLSAILAALGRPPLAWRSTAQLRAEAHRAMADVGLRLLLVDDLHNIRGSRCAPMLVELREIGSCTGVSLGGFATREIVDVLRQDEQLANRMAPCPLPRWRLDDPDYARLLATFARYLPLRRPSGLTHPDLAARLLAAADGLIGGVAAALRRAAAEAVRTGHECIDDTMLARPGVLEPPAWAEVAAAGNL</sequence>
<name>A0A4R4D388_9PROT</name>
<organism evidence="1 2">
    <name type="scientific">Roseicella aquatilis</name>
    <dbReference type="NCBI Taxonomy" id="2527868"/>
    <lineage>
        <taxon>Bacteria</taxon>
        <taxon>Pseudomonadati</taxon>
        <taxon>Pseudomonadota</taxon>
        <taxon>Alphaproteobacteria</taxon>
        <taxon>Acetobacterales</taxon>
        <taxon>Roseomonadaceae</taxon>
        <taxon>Roseicella</taxon>
    </lineage>
</organism>
<comment type="caution">
    <text evidence="1">The sequence shown here is derived from an EMBL/GenBank/DDBJ whole genome shotgun (WGS) entry which is preliminary data.</text>
</comment>
<accession>A0A4R4D388</accession>
<dbReference type="InterPro" id="IPR008868">
    <property type="entry name" value="TniB"/>
</dbReference>
<evidence type="ECO:0000313" key="1">
    <source>
        <dbReference type="EMBL" id="TCZ53893.1"/>
    </source>
</evidence>
<dbReference type="Gene3D" id="3.40.50.300">
    <property type="entry name" value="P-loop containing nucleotide triphosphate hydrolases"/>
    <property type="match status" value="1"/>
</dbReference>
<dbReference type="Proteomes" id="UP000295023">
    <property type="component" value="Unassembled WGS sequence"/>
</dbReference>
<dbReference type="Pfam" id="PF05621">
    <property type="entry name" value="TniB"/>
    <property type="match status" value="1"/>
</dbReference>
<proteinExistence type="predicted"/>
<evidence type="ECO:0008006" key="3">
    <source>
        <dbReference type="Google" id="ProtNLM"/>
    </source>
</evidence>
<dbReference type="EMBL" id="SKBM01000036">
    <property type="protein sequence ID" value="TCZ53893.1"/>
    <property type="molecule type" value="Genomic_DNA"/>
</dbReference>
<dbReference type="SUPFAM" id="SSF52540">
    <property type="entry name" value="P-loop containing nucleoside triphosphate hydrolases"/>
    <property type="match status" value="1"/>
</dbReference>
<dbReference type="AlphaFoldDB" id="A0A4R4D388"/>
<dbReference type="RefSeq" id="WP_132296010.1">
    <property type="nucleotide sequence ID" value="NZ_SKBM01000036.1"/>
</dbReference>